<evidence type="ECO:0000259" key="9">
    <source>
        <dbReference type="PROSITE" id="PS50850"/>
    </source>
</evidence>
<feature type="transmembrane region" description="Helical" evidence="8">
    <location>
        <begin position="160"/>
        <end position="178"/>
    </location>
</feature>
<protein>
    <submittedName>
        <fullName evidence="10">Protein spinster 3</fullName>
    </submittedName>
</protein>
<dbReference type="AlphaFoldDB" id="A0A7J6MYR9"/>
<evidence type="ECO:0000313" key="11">
    <source>
        <dbReference type="Proteomes" id="UP000591131"/>
    </source>
</evidence>
<dbReference type="PANTHER" id="PTHR23505:SF79">
    <property type="entry name" value="PROTEIN SPINSTER"/>
    <property type="match status" value="1"/>
</dbReference>
<feature type="transmembrane region" description="Helical" evidence="8">
    <location>
        <begin position="417"/>
        <end position="438"/>
    </location>
</feature>
<dbReference type="InterPro" id="IPR020846">
    <property type="entry name" value="MFS_dom"/>
</dbReference>
<evidence type="ECO:0000256" key="1">
    <source>
        <dbReference type="ARBA" id="ARBA00004141"/>
    </source>
</evidence>
<evidence type="ECO:0000256" key="6">
    <source>
        <dbReference type="ARBA" id="ARBA00024338"/>
    </source>
</evidence>
<dbReference type="InterPro" id="IPR044770">
    <property type="entry name" value="MFS_spinster-like"/>
</dbReference>
<gene>
    <name evidence="10" type="primary">SPNS3_2</name>
    <name evidence="10" type="ORF">FOL47_004949</name>
</gene>
<feature type="transmembrane region" description="Helical" evidence="8">
    <location>
        <begin position="125"/>
        <end position="148"/>
    </location>
</feature>
<evidence type="ECO:0000256" key="5">
    <source>
        <dbReference type="ARBA" id="ARBA00023136"/>
    </source>
</evidence>
<dbReference type="InterPro" id="IPR011701">
    <property type="entry name" value="MFS"/>
</dbReference>
<dbReference type="PANTHER" id="PTHR23505">
    <property type="entry name" value="SPINSTER"/>
    <property type="match status" value="1"/>
</dbReference>
<evidence type="ECO:0000256" key="2">
    <source>
        <dbReference type="ARBA" id="ARBA00022448"/>
    </source>
</evidence>
<comment type="subcellular location">
    <subcellularLocation>
        <location evidence="1">Membrane</location>
        <topology evidence="1">Multi-pass membrane protein</topology>
    </subcellularLocation>
</comment>
<dbReference type="Pfam" id="PF07690">
    <property type="entry name" value="MFS_1"/>
    <property type="match status" value="1"/>
</dbReference>
<dbReference type="Proteomes" id="UP000591131">
    <property type="component" value="Unassembled WGS sequence"/>
</dbReference>
<feature type="transmembrane region" description="Helical" evidence="8">
    <location>
        <begin position="190"/>
        <end position="209"/>
    </location>
</feature>
<feature type="compositionally biased region" description="Basic and acidic residues" evidence="7">
    <location>
        <begin position="471"/>
        <end position="482"/>
    </location>
</feature>
<name>A0A7J6MYR9_PERCH</name>
<feature type="transmembrane region" description="Helical" evidence="8">
    <location>
        <begin position="281"/>
        <end position="304"/>
    </location>
</feature>
<sequence>MVLNSIIGSDAPESPRPPRLSPKTQLLFFIACELLVYMDRGALAGLLPHIKEGVHRDGSDKPLSSAAAGWLGSVFMFGYTLASPIFARLSRRGHCWTARSIAIGLTVWTAACASTYFLVGSNYDLLVLCRLLTGVGEAAFCSLAPVVIDDASPSGRKSTYLGFFFMSIYVGIAIGNIVTAGFRSWQGGRIIFLIEACLMVPIILLCLRWQSRFSTSPQMAMAAPSMPRGFIERISGLINDMKQALMSRAFVLICLGFAAFNFVVGGLAVHGPTILRESLGASQVAATLGLGLATVLTGVLGTYFGGWLSDKVAGKDPDVSARARAGTKICVVMAAIGVVFIALTAVAKTTWLFLCMMSIALLALFSTTAPCNVGLMSTVPEDVRSQGLAISIGVSHLLGDFPSPVVIGSIADASKSWSLAILFTSAWMVLAVICWAVAYRHIRRYGAVVPTAPHVGYYVSSEASTGDDDRETAFDPIMDRVE</sequence>
<evidence type="ECO:0000256" key="8">
    <source>
        <dbReference type="SAM" id="Phobius"/>
    </source>
</evidence>
<evidence type="ECO:0000256" key="3">
    <source>
        <dbReference type="ARBA" id="ARBA00022692"/>
    </source>
</evidence>
<feature type="transmembrane region" description="Helical" evidence="8">
    <location>
        <begin position="249"/>
        <end position="269"/>
    </location>
</feature>
<feature type="transmembrane region" description="Helical" evidence="8">
    <location>
        <begin position="325"/>
        <end position="345"/>
    </location>
</feature>
<dbReference type="PROSITE" id="PS50850">
    <property type="entry name" value="MFS"/>
    <property type="match status" value="1"/>
</dbReference>
<evidence type="ECO:0000313" key="10">
    <source>
        <dbReference type="EMBL" id="KAF4676778.1"/>
    </source>
</evidence>
<proteinExistence type="inferred from homology"/>
<dbReference type="InterPro" id="IPR036259">
    <property type="entry name" value="MFS_trans_sf"/>
</dbReference>
<keyword evidence="5 8" id="KW-0472">Membrane</keyword>
<dbReference type="Gene3D" id="1.20.1250.20">
    <property type="entry name" value="MFS general substrate transporter like domains"/>
    <property type="match status" value="2"/>
</dbReference>
<evidence type="ECO:0000256" key="7">
    <source>
        <dbReference type="SAM" id="MobiDB-lite"/>
    </source>
</evidence>
<keyword evidence="11" id="KW-1185">Reference proteome</keyword>
<feature type="region of interest" description="Disordered" evidence="7">
    <location>
        <begin position="462"/>
        <end position="482"/>
    </location>
</feature>
<dbReference type="EMBL" id="JAAPAO010000028">
    <property type="protein sequence ID" value="KAF4676778.1"/>
    <property type="molecule type" value="Genomic_DNA"/>
</dbReference>
<keyword evidence="3 8" id="KW-0812">Transmembrane</keyword>
<organism evidence="10 11">
    <name type="scientific">Perkinsus chesapeaki</name>
    <name type="common">Clam parasite</name>
    <name type="synonym">Perkinsus andrewsi</name>
    <dbReference type="NCBI Taxonomy" id="330153"/>
    <lineage>
        <taxon>Eukaryota</taxon>
        <taxon>Sar</taxon>
        <taxon>Alveolata</taxon>
        <taxon>Perkinsozoa</taxon>
        <taxon>Perkinsea</taxon>
        <taxon>Perkinsida</taxon>
        <taxon>Perkinsidae</taxon>
        <taxon>Perkinsus</taxon>
    </lineage>
</organism>
<dbReference type="OrthoDB" id="66581at2759"/>
<feature type="transmembrane region" description="Helical" evidence="8">
    <location>
        <begin position="101"/>
        <end position="119"/>
    </location>
</feature>
<dbReference type="GO" id="GO:0016020">
    <property type="term" value="C:membrane"/>
    <property type="evidence" value="ECO:0007669"/>
    <property type="project" value="UniProtKB-SubCell"/>
</dbReference>
<comment type="caution">
    <text evidence="10">The sequence shown here is derived from an EMBL/GenBank/DDBJ whole genome shotgun (WGS) entry which is preliminary data.</text>
</comment>
<feature type="transmembrane region" description="Helical" evidence="8">
    <location>
        <begin position="67"/>
        <end position="89"/>
    </location>
</feature>
<dbReference type="CDD" id="cd17328">
    <property type="entry name" value="MFS_spinster_like"/>
    <property type="match status" value="1"/>
</dbReference>
<dbReference type="GO" id="GO:0022857">
    <property type="term" value="F:transmembrane transporter activity"/>
    <property type="evidence" value="ECO:0007669"/>
    <property type="project" value="InterPro"/>
</dbReference>
<reference evidence="10 11" key="1">
    <citation type="submission" date="2020-04" db="EMBL/GenBank/DDBJ databases">
        <title>Perkinsus chesapeaki whole genome sequence.</title>
        <authorList>
            <person name="Bogema D.R."/>
        </authorList>
    </citation>
    <scope>NUCLEOTIDE SEQUENCE [LARGE SCALE GENOMIC DNA]</scope>
    <source>
        <strain evidence="10">ATCC PRA-425</strain>
    </source>
</reference>
<accession>A0A7J6MYR9</accession>
<keyword evidence="4 8" id="KW-1133">Transmembrane helix</keyword>
<dbReference type="SUPFAM" id="SSF103473">
    <property type="entry name" value="MFS general substrate transporter"/>
    <property type="match status" value="1"/>
</dbReference>
<comment type="similarity">
    <text evidence="6">Belongs to the major facilitator superfamily. Spinster (TC 2.A.1.49) family.</text>
</comment>
<keyword evidence="2" id="KW-0813">Transport</keyword>
<evidence type="ECO:0000256" key="4">
    <source>
        <dbReference type="ARBA" id="ARBA00022989"/>
    </source>
</evidence>
<feature type="domain" description="Major facilitator superfamily (MFS) profile" evidence="9">
    <location>
        <begin position="25"/>
        <end position="443"/>
    </location>
</feature>